<evidence type="ECO:0000256" key="1">
    <source>
        <dbReference type="ARBA" id="ARBA00004123"/>
    </source>
</evidence>
<comment type="caution">
    <text evidence="9">The sequence shown here is derived from an EMBL/GenBank/DDBJ whole genome shotgun (WGS) entry which is preliminary data.</text>
</comment>
<gene>
    <name evidence="9" type="ORF">LTR84_011213</name>
</gene>
<evidence type="ECO:0000256" key="2">
    <source>
        <dbReference type="ARBA" id="ARBA00009340"/>
    </source>
</evidence>
<dbReference type="SUPFAM" id="SSF48371">
    <property type="entry name" value="ARM repeat"/>
    <property type="match status" value="1"/>
</dbReference>
<evidence type="ECO:0000256" key="3">
    <source>
        <dbReference type="ARBA" id="ARBA00022737"/>
    </source>
</evidence>
<feature type="domain" description="MMS19 N-terminal" evidence="8">
    <location>
        <begin position="4"/>
        <end position="148"/>
    </location>
</feature>
<dbReference type="InterPro" id="IPR024687">
    <property type="entry name" value="MMS19_C"/>
</dbReference>
<keyword evidence="5" id="KW-0234">DNA repair</keyword>
<feature type="domain" description="MMS19 C-terminal" evidence="7">
    <location>
        <begin position="400"/>
        <end position="851"/>
    </location>
</feature>
<feature type="compositionally biased region" description="Polar residues" evidence="6">
    <location>
        <begin position="815"/>
        <end position="830"/>
    </location>
</feature>
<dbReference type="GO" id="GO:0051604">
    <property type="term" value="P:protein maturation"/>
    <property type="evidence" value="ECO:0007669"/>
    <property type="project" value="UniProtKB-UniRule"/>
</dbReference>
<dbReference type="RefSeq" id="XP_064709472.1">
    <property type="nucleotide sequence ID" value="XM_064854746.1"/>
</dbReference>
<evidence type="ECO:0000313" key="9">
    <source>
        <dbReference type="EMBL" id="KAK5058949.1"/>
    </source>
</evidence>
<dbReference type="EMBL" id="JAVRRD010000005">
    <property type="protein sequence ID" value="KAK5058949.1"/>
    <property type="molecule type" value="Genomic_DNA"/>
</dbReference>
<dbReference type="InterPro" id="IPR011989">
    <property type="entry name" value="ARM-like"/>
</dbReference>
<dbReference type="InterPro" id="IPR039920">
    <property type="entry name" value="MMS19"/>
</dbReference>
<dbReference type="Pfam" id="PF14500">
    <property type="entry name" value="MMS19_N"/>
    <property type="match status" value="1"/>
</dbReference>
<dbReference type="GO" id="GO:0016226">
    <property type="term" value="P:iron-sulfur cluster assembly"/>
    <property type="evidence" value="ECO:0007669"/>
    <property type="project" value="UniProtKB-UniRule"/>
</dbReference>
<dbReference type="GO" id="GO:0097361">
    <property type="term" value="C:cytosolic [4Fe-4S] assembly targeting complex"/>
    <property type="evidence" value="ECO:0007669"/>
    <property type="project" value="UniProtKB-UniRule"/>
</dbReference>
<evidence type="ECO:0000256" key="5">
    <source>
        <dbReference type="RuleBase" id="RU367072"/>
    </source>
</evidence>
<dbReference type="Proteomes" id="UP001358417">
    <property type="component" value="Unassembled WGS sequence"/>
</dbReference>
<dbReference type="PANTHER" id="PTHR12891:SF0">
    <property type="entry name" value="MMS19 NUCLEOTIDE EXCISION REPAIR PROTEIN HOMOLOG"/>
    <property type="match status" value="1"/>
</dbReference>
<dbReference type="InterPro" id="IPR029240">
    <property type="entry name" value="MMS19_N"/>
</dbReference>
<proteinExistence type="inferred from homology"/>
<dbReference type="AlphaFoldDB" id="A0AAV9NMW2"/>
<evidence type="ECO:0000313" key="10">
    <source>
        <dbReference type="Proteomes" id="UP001358417"/>
    </source>
</evidence>
<organism evidence="9 10">
    <name type="scientific">Exophiala bonariae</name>
    <dbReference type="NCBI Taxonomy" id="1690606"/>
    <lineage>
        <taxon>Eukaryota</taxon>
        <taxon>Fungi</taxon>
        <taxon>Dikarya</taxon>
        <taxon>Ascomycota</taxon>
        <taxon>Pezizomycotina</taxon>
        <taxon>Eurotiomycetes</taxon>
        <taxon>Chaetothyriomycetidae</taxon>
        <taxon>Chaetothyriales</taxon>
        <taxon>Herpotrichiellaceae</taxon>
        <taxon>Exophiala</taxon>
    </lineage>
</organism>
<keyword evidence="5" id="KW-0227">DNA damage</keyword>
<keyword evidence="4 5" id="KW-0539">Nucleus</keyword>
<comment type="subcellular location">
    <subcellularLocation>
        <location evidence="1 5">Nucleus</location>
    </subcellularLocation>
</comment>
<protein>
    <recommendedName>
        <fullName evidence="5">MMS19 nucleotide excision repair protein</fullName>
    </recommendedName>
</protein>
<name>A0AAV9NMW2_9EURO</name>
<evidence type="ECO:0000256" key="6">
    <source>
        <dbReference type="SAM" id="MobiDB-lite"/>
    </source>
</evidence>
<reference evidence="9 10" key="1">
    <citation type="submission" date="2023-08" db="EMBL/GenBank/DDBJ databases">
        <title>Black Yeasts Isolated from many extreme environments.</title>
        <authorList>
            <person name="Coleine C."/>
            <person name="Stajich J.E."/>
            <person name="Selbmann L."/>
        </authorList>
    </citation>
    <scope>NUCLEOTIDE SEQUENCE [LARGE SCALE GENOMIC DNA]</scope>
    <source>
        <strain evidence="9 10">CCFEE 5792</strain>
    </source>
</reference>
<dbReference type="GO" id="GO:0005634">
    <property type="term" value="C:nucleus"/>
    <property type="evidence" value="ECO:0007669"/>
    <property type="project" value="UniProtKB-SubCell"/>
</dbReference>
<dbReference type="InterPro" id="IPR016024">
    <property type="entry name" value="ARM-type_fold"/>
</dbReference>
<dbReference type="GeneID" id="89979367"/>
<dbReference type="GO" id="GO:0006281">
    <property type="term" value="P:DNA repair"/>
    <property type="evidence" value="ECO:0007669"/>
    <property type="project" value="UniProtKB-UniRule"/>
</dbReference>
<comment type="similarity">
    <text evidence="2 5">Belongs to the MET18/MMS19 family.</text>
</comment>
<evidence type="ECO:0000259" key="7">
    <source>
        <dbReference type="Pfam" id="PF12460"/>
    </source>
</evidence>
<evidence type="ECO:0000259" key="8">
    <source>
        <dbReference type="Pfam" id="PF14500"/>
    </source>
</evidence>
<feature type="region of interest" description="Disordered" evidence="6">
    <location>
        <begin position="815"/>
        <end position="835"/>
    </location>
</feature>
<keyword evidence="3" id="KW-0677">Repeat</keyword>
<comment type="function">
    <text evidence="5">Key component of the cytosolic iron-sulfur protein assembly (CIA) complex, a multiprotein complex that mediates the incorporation of iron-sulfur cluster into apoproteins specifically involved in DNA metabolism and genomic integrity. In the CIA complex, MMS19 acts as an adapter between early-acting CIA components and a subset of cellular target iron-sulfur proteins.</text>
</comment>
<keyword evidence="10" id="KW-1185">Reference proteome</keyword>
<dbReference type="Gene3D" id="1.25.10.10">
    <property type="entry name" value="Leucine-rich Repeat Variant"/>
    <property type="match status" value="2"/>
</dbReference>
<sequence>MVSIRAMGDESLVGVVNLVSGEKDPRNLMLIFSMLRVLMVEWDITAHIELMFDSVYAYFPITFRPPPNDPYGITAQDLKDRLRDCLACTGLFAPHTFPNMLDRLDSTSNPVKRDVLTTLTACAANYDPKILSQYSITLWDAVKFEVLQAQEPELAEEALNVLQAISGCLSKLPITETATSPLLQYLRPINKECLEHLQEPASRQAKASGDILKAVSSASLAAFELVIKTVGPALLTLYQSADGLLHQRAVLEFANKLFEAAIEVYGSWSTVSEKNPQGRENILCEFKDKLVAIYSQALMGTVKEEVSYRLIAATGLLLISKMNSLLPDNEIGLFVQYFDDIVLKEESYGRDELKAKSMTALAEISKFKPALISDITFPAFMACLPDDETAAVSTDYKSVLGGLAEISVEKTLLEILMRRLLNKLDFLFNSEQQLSYPYTMAILGAILYVLNKSAADQQTSLDTYYERVVVGLSRKTAESQKGPLEDEHVVDLLGRIMNLIVRRSSKEAIQRAGENIYTLFQLHQNTPSPELLAAHLEASTTTILSTWLLAAIPRRTPSPLLTKSQIPQTIDGILSITPRCSNKAISQSLLSQVSLYVNKHLEMTELGFVDTLLFNTLASLKDEPMDDTQSHDLDIRLIFGLIKPLVLRLAPKTNQYLVNLVDLLDQKQYPRQVSQKSAVGFSTILAPDDILSKTNDAQIRLLAPQRVFQTLTPLISEKFRASQSSVEKENYLVALSGILATVPSEIVMPELPTLLPLLLQSLDITDQVVKIATLETLAIVITSNPSALDESGHIPALVKRLLAVASVPKTKKSLTNAATTTKASQPQSNPCLPANFPKTRRLATRCLTLLPKYITESTSRINPLLALKRTVLHGLTSVLDDAKRDVRKEAVDARAAWLRGVDDVDDVDDEEDG</sequence>
<dbReference type="PANTHER" id="PTHR12891">
    <property type="entry name" value="DNA REPAIR/TRANSCRIPTION PROTEIN MET18/MMS19"/>
    <property type="match status" value="1"/>
</dbReference>
<dbReference type="Pfam" id="PF12460">
    <property type="entry name" value="MMS19_C"/>
    <property type="match status" value="1"/>
</dbReference>
<accession>A0AAV9NMW2</accession>
<evidence type="ECO:0000256" key="4">
    <source>
        <dbReference type="ARBA" id="ARBA00023242"/>
    </source>
</evidence>